<reference evidence="1 2" key="1">
    <citation type="journal article" date="2016" name="Mol. Biol. Evol.">
        <title>Comparative Genomics of Early-Diverging Mushroom-Forming Fungi Provides Insights into the Origins of Lignocellulose Decay Capabilities.</title>
        <authorList>
            <person name="Nagy L.G."/>
            <person name="Riley R."/>
            <person name="Tritt A."/>
            <person name="Adam C."/>
            <person name="Daum C."/>
            <person name="Floudas D."/>
            <person name="Sun H."/>
            <person name="Yadav J.S."/>
            <person name="Pangilinan J."/>
            <person name="Larsson K.H."/>
            <person name="Matsuura K."/>
            <person name="Barry K."/>
            <person name="Labutti K."/>
            <person name="Kuo R."/>
            <person name="Ohm R.A."/>
            <person name="Bhattacharya S.S."/>
            <person name="Shirouzu T."/>
            <person name="Yoshinaga Y."/>
            <person name="Martin F.M."/>
            <person name="Grigoriev I.V."/>
            <person name="Hibbett D.S."/>
        </authorList>
    </citation>
    <scope>NUCLEOTIDE SEQUENCE [LARGE SCALE GENOMIC DNA]</scope>
    <source>
        <strain evidence="1 2">CBS 109695</strain>
    </source>
</reference>
<organism evidence="1 2">
    <name type="scientific">Athelia psychrophila</name>
    <dbReference type="NCBI Taxonomy" id="1759441"/>
    <lineage>
        <taxon>Eukaryota</taxon>
        <taxon>Fungi</taxon>
        <taxon>Dikarya</taxon>
        <taxon>Basidiomycota</taxon>
        <taxon>Agaricomycotina</taxon>
        <taxon>Agaricomycetes</taxon>
        <taxon>Agaricomycetidae</taxon>
        <taxon>Atheliales</taxon>
        <taxon>Atheliaceae</taxon>
        <taxon>Athelia</taxon>
    </lineage>
</organism>
<keyword evidence="2" id="KW-1185">Reference proteome</keyword>
<feature type="non-terminal residue" evidence="1">
    <location>
        <position position="107"/>
    </location>
</feature>
<dbReference type="EMBL" id="KV417509">
    <property type="protein sequence ID" value="KZP27289.1"/>
    <property type="molecule type" value="Genomic_DNA"/>
</dbReference>
<dbReference type="OrthoDB" id="2884925at2759"/>
<accession>A0A166QLG9</accession>
<gene>
    <name evidence="1" type="ORF">FIBSPDRAFT_689773</name>
</gene>
<dbReference type="AlphaFoldDB" id="A0A166QLG9"/>
<sequence>HNRRSAADISELNHDITRLQRAIEELLRKRTALQCFENDHKSHFNHVARFPAEVLSQIYQCIVVPWSEGSLYGRFDKTPLMVASVNRHWRNVALSTPRLWSAVALTL</sequence>
<protein>
    <recommendedName>
        <fullName evidence="3">F-box domain-containing protein</fullName>
    </recommendedName>
</protein>
<evidence type="ECO:0000313" key="1">
    <source>
        <dbReference type="EMBL" id="KZP27289.1"/>
    </source>
</evidence>
<name>A0A166QLG9_9AGAM</name>
<feature type="non-terminal residue" evidence="1">
    <location>
        <position position="1"/>
    </location>
</feature>
<dbReference type="Proteomes" id="UP000076532">
    <property type="component" value="Unassembled WGS sequence"/>
</dbReference>
<evidence type="ECO:0000313" key="2">
    <source>
        <dbReference type="Proteomes" id="UP000076532"/>
    </source>
</evidence>
<evidence type="ECO:0008006" key="3">
    <source>
        <dbReference type="Google" id="ProtNLM"/>
    </source>
</evidence>
<proteinExistence type="predicted"/>